<dbReference type="Pfam" id="PF00169">
    <property type="entry name" value="PH"/>
    <property type="match status" value="1"/>
</dbReference>
<protein>
    <recommendedName>
        <fullName evidence="6">PH domain-containing protein</fullName>
    </recommendedName>
</protein>
<dbReference type="InterPro" id="IPR001849">
    <property type="entry name" value="PH_domain"/>
</dbReference>
<dbReference type="OrthoDB" id="409749at2759"/>
<dbReference type="PROSITE" id="PS50003">
    <property type="entry name" value="PH_DOMAIN"/>
    <property type="match status" value="1"/>
</dbReference>
<organism evidence="7 8">
    <name type="scientific">Meloidogyne enterolobii</name>
    <name type="common">Root-knot nematode worm</name>
    <name type="synonym">Meloidogyne mayaguensis</name>
    <dbReference type="NCBI Taxonomy" id="390850"/>
    <lineage>
        <taxon>Eukaryota</taxon>
        <taxon>Metazoa</taxon>
        <taxon>Ecdysozoa</taxon>
        <taxon>Nematoda</taxon>
        <taxon>Chromadorea</taxon>
        <taxon>Rhabditida</taxon>
        <taxon>Tylenchina</taxon>
        <taxon>Tylenchomorpha</taxon>
        <taxon>Tylenchoidea</taxon>
        <taxon>Meloidogynidae</taxon>
        <taxon>Meloidogyninae</taxon>
        <taxon>Meloidogyne</taxon>
    </lineage>
</organism>
<keyword evidence="4" id="KW-0677">Repeat</keyword>
<dbReference type="GO" id="GO:0016010">
    <property type="term" value="C:dystrophin-associated glycoprotein complex"/>
    <property type="evidence" value="ECO:0007669"/>
    <property type="project" value="TreeGrafter"/>
</dbReference>
<evidence type="ECO:0000313" key="8">
    <source>
        <dbReference type="Proteomes" id="UP000580250"/>
    </source>
</evidence>
<keyword evidence="3" id="KW-0963">Cytoplasm</keyword>
<dbReference type="Gene3D" id="2.30.29.30">
    <property type="entry name" value="Pleckstrin-homology domain (PH domain)/Phosphotyrosine-binding domain (PTB)"/>
    <property type="match status" value="2"/>
</dbReference>
<feature type="domain" description="PH" evidence="6">
    <location>
        <begin position="155"/>
        <end position="275"/>
    </location>
</feature>
<accession>A0A6V7VNF3</accession>
<dbReference type="SMART" id="SM00233">
    <property type="entry name" value="PH"/>
    <property type="match status" value="2"/>
</dbReference>
<evidence type="ECO:0000256" key="4">
    <source>
        <dbReference type="ARBA" id="ARBA00022737"/>
    </source>
</evidence>
<dbReference type="PANTHER" id="PTHR10554:SF12">
    <property type="entry name" value="IP02644P"/>
    <property type="match status" value="1"/>
</dbReference>
<proteinExistence type="predicted"/>
<dbReference type="Proteomes" id="UP000580250">
    <property type="component" value="Unassembled WGS sequence"/>
</dbReference>
<dbReference type="GO" id="GO:0005737">
    <property type="term" value="C:cytoplasm"/>
    <property type="evidence" value="ECO:0007669"/>
    <property type="project" value="UniProtKB-SubCell"/>
</dbReference>
<comment type="subcellular location">
    <subcellularLocation>
        <location evidence="2">Cytoplasm</location>
    </subcellularLocation>
    <subcellularLocation>
        <location evidence="1">Membrane</location>
        <topology evidence="1">Peripheral membrane protein</topology>
    </subcellularLocation>
</comment>
<dbReference type="Pfam" id="PF23012">
    <property type="entry name" value="Syntrophin_4th"/>
    <property type="match status" value="1"/>
</dbReference>
<comment type="caution">
    <text evidence="7">The sequence shown here is derived from an EMBL/GenBank/DDBJ whole genome shotgun (WGS) entry which is preliminary data.</text>
</comment>
<evidence type="ECO:0000313" key="7">
    <source>
        <dbReference type="EMBL" id="CAD2176433.1"/>
    </source>
</evidence>
<dbReference type="InterPro" id="IPR015482">
    <property type="entry name" value="Syntrophin"/>
</dbReference>
<sequence length="347" mass="39355">MANTKHEEAVRALKQAGKVVNLQVQYRRDLHLRRENILHRLSWDDTPTTVATTPSLLPSDRLSTINIIQESHQNSRRIFALKLSFVTRTPLVPNEEDFEGRIIEIRSHSARHVLTLRCANSLEADAWFEAIHACVEALLTQALAQVNLILGQNPQVRRMGWLAEQSPSDCGRWRAVFVALTVNDLLIYDSVPAIKQVLKEWGHFRMGSSNDHAPAYSNKVVQTTARSFPVIAGLSDVISFTTRTGTQEGIRTHLFRVETHRELASWVKTMIQNTYEACESTLQVNAPCIWQERRCELNIHLERGLSLNDSAGGQLHWEYPFEAIRVTGDDGKQFLWIEFIGGGVNKN</sequence>
<evidence type="ECO:0000256" key="5">
    <source>
        <dbReference type="ARBA" id="ARBA00023136"/>
    </source>
</evidence>
<dbReference type="PANTHER" id="PTHR10554">
    <property type="entry name" value="SYNTROPHIN"/>
    <property type="match status" value="1"/>
</dbReference>
<dbReference type="AlphaFoldDB" id="A0A6V7VNF3"/>
<evidence type="ECO:0000256" key="1">
    <source>
        <dbReference type="ARBA" id="ARBA00004170"/>
    </source>
</evidence>
<gene>
    <name evidence="7" type="ORF">MENT_LOCUS28245</name>
</gene>
<dbReference type="InterPro" id="IPR055108">
    <property type="entry name" value="Syntrophin_4th"/>
</dbReference>
<dbReference type="EMBL" id="CAJEWN010000276">
    <property type="protein sequence ID" value="CAD2176433.1"/>
    <property type="molecule type" value="Genomic_DNA"/>
</dbReference>
<dbReference type="InterPro" id="IPR011993">
    <property type="entry name" value="PH-like_dom_sf"/>
</dbReference>
<evidence type="ECO:0000259" key="6">
    <source>
        <dbReference type="PROSITE" id="PS50003"/>
    </source>
</evidence>
<reference evidence="7 8" key="1">
    <citation type="submission" date="2020-08" db="EMBL/GenBank/DDBJ databases">
        <authorList>
            <person name="Koutsovoulos G."/>
            <person name="Danchin GJ E."/>
        </authorList>
    </citation>
    <scope>NUCLEOTIDE SEQUENCE [LARGE SCALE GENOMIC DNA]</scope>
</reference>
<evidence type="ECO:0000256" key="3">
    <source>
        <dbReference type="ARBA" id="ARBA00022490"/>
    </source>
</evidence>
<dbReference type="SUPFAM" id="SSF50729">
    <property type="entry name" value="PH domain-like"/>
    <property type="match status" value="1"/>
</dbReference>
<dbReference type="Gene3D" id="6.20.370.60">
    <property type="match status" value="1"/>
</dbReference>
<keyword evidence="5" id="KW-0472">Membrane</keyword>
<dbReference type="GO" id="GO:0005198">
    <property type="term" value="F:structural molecule activity"/>
    <property type="evidence" value="ECO:0007669"/>
    <property type="project" value="InterPro"/>
</dbReference>
<name>A0A6V7VNF3_MELEN</name>
<dbReference type="InterPro" id="IPR041428">
    <property type="entry name" value="PHsplit_syntrophin"/>
</dbReference>
<dbReference type="Pfam" id="PF18012">
    <property type="entry name" value="PH_17"/>
    <property type="match status" value="1"/>
</dbReference>
<evidence type="ECO:0000256" key="2">
    <source>
        <dbReference type="ARBA" id="ARBA00004496"/>
    </source>
</evidence>